<evidence type="ECO:0000313" key="3">
    <source>
        <dbReference type="EMBL" id="MBY8885315.1"/>
    </source>
</evidence>
<dbReference type="EMBL" id="JAINVZ010000005">
    <property type="protein sequence ID" value="MBY8885315.1"/>
    <property type="molecule type" value="Genomic_DNA"/>
</dbReference>
<dbReference type="Pfam" id="PF00668">
    <property type="entry name" value="Condensation"/>
    <property type="match status" value="1"/>
</dbReference>
<evidence type="ECO:0000259" key="2">
    <source>
        <dbReference type="Pfam" id="PF00668"/>
    </source>
</evidence>
<name>A0ABS7QSF3_9ACTN</name>
<dbReference type="SUPFAM" id="SSF52777">
    <property type="entry name" value="CoA-dependent acyltransferases"/>
    <property type="match status" value="2"/>
</dbReference>
<gene>
    <name evidence="3" type="ORF">K7472_10705</name>
</gene>
<proteinExistence type="predicted"/>
<comment type="caution">
    <text evidence="3">The sequence shown here is derived from an EMBL/GenBank/DDBJ whole genome shotgun (WGS) entry which is preliminary data.</text>
</comment>
<sequence length="562" mass="60135">MPEVRSSELCWGQRYHWLRYHQVPPGARHDAHIVANCPLPEGLSLSRLRAVLDHLVLRHETLRTVYDADALPWPRQRVQPPGPLPLRVASTDADGTAGPAAVVAELAGTEFDMATEWPMRACAVTTGGVPVRLVVVFNHVAFDDGSLEVFKGEFEELLTAAVAGRPARLPAVAHQPTDLAALEAARPAAEREAALRHWREEAARVPADQFARRRVPRGAGERPTASGGPAQSCGPAEPGGQVDSGGPVAYGVSLTSPELLPVVREIAARHAVWPSAVHLAAYAVTMAAYCGEERIALRQLTSHRGAGPRTSALTCMFSPALVCVDLGGTPRFSEVVRRVAERARLAQQHAYAAYDEVIEALALEGERRGRTLRAAPEVNFLTHAGRSCGSRRERLVRNAEPVAWARSATDAYLRVHEWDDGVTVALDCLAEVMEASDAERFLRGYARLLQAHRDGTADLDFAAMTALPGFPPVPDRGGAPADPPERPDDPASLTALTGVVARVNGLASVDAGRGYTGAGGRVLRLPRVAAELRAAGWTGLEVSDFTGARPLAALARRMVPVG</sequence>
<dbReference type="InterPro" id="IPR023213">
    <property type="entry name" value="CAT-like_dom_sf"/>
</dbReference>
<dbReference type="Gene3D" id="3.30.559.10">
    <property type="entry name" value="Chloramphenicol acetyltransferase-like domain"/>
    <property type="match status" value="1"/>
</dbReference>
<dbReference type="Gene3D" id="3.30.559.30">
    <property type="entry name" value="Nonribosomal peptide synthetase, condensation domain"/>
    <property type="match status" value="1"/>
</dbReference>
<protein>
    <recommendedName>
        <fullName evidence="2">Condensation domain-containing protein</fullName>
    </recommendedName>
</protein>
<feature type="domain" description="Condensation" evidence="2">
    <location>
        <begin position="39"/>
        <end position="368"/>
    </location>
</feature>
<organism evidence="3 4">
    <name type="scientific">Streptantibioticus parmotrematis</name>
    <dbReference type="NCBI Taxonomy" id="2873249"/>
    <lineage>
        <taxon>Bacteria</taxon>
        <taxon>Bacillati</taxon>
        <taxon>Actinomycetota</taxon>
        <taxon>Actinomycetes</taxon>
        <taxon>Kitasatosporales</taxon>
        <taxon>Streptomycetaceae</taxon>
        <taxon>Streptantibioticus</taxon>
    </lineage>
</organism>
<reference evidence="3 4" key="1">
    <citation type="submission" date="2021-08" db="EMBL/GenBank/DDBJ databases">
        <title>Streptomyces sp. PTM05 isolated from lichen.</title>
        <authorList>
            <person name="Somphong A."/>
            <person name="Phongsopitanun W."/>
            <person name="Tanasupawat S."/>
        </authorList>
    </citation>
    <scope>NUCLEOTIDE SEQUENCE [LARGE SCALE GENOMIC DNA]</scope>
    <source>
        <strain evidence="3 4">Ptm05</strain>
    </source>
</reference>
<evidence type="ECO:0000313" key="4">
    <source>
        <dbReference type="Proteomes" id="UP001198565"/>
    </source>
</evidence>
<evidence type="ECO:0000256" key="1">
    <source>
        <dbReference type="SAM" id="MobiDB-lite"/>
    </source>
</evidence>
<dbReference type="PANTHER" id="PTHR45527:SF1">
    <property type="entry name" value="FATTY ACID SYNTHASE"/>
    <property type="match status" value="1"/>
</dbReference>
<keyword evidence="4" id="KW-1185">Reference proteome</keyword>
<dbReference type="Proteomes" id="UP001198565">
    <property type="component" value="Unassembled WGS sequence"/>
</dbReference>
<feature type="region of interest" description="Disordered" evidence="1">
    <location>
        <begin position="470"/>
        <end position="491"/>
    </location>
</feature>
<dbReference type="InterPro" id="IPR001242">
    <property type="entry name" value="Condensation_dom"/>
</dbReference>
<dbReference type="RefSeq" id="WP_222976563.1">
    <property type="nucleotide sequence ID" value="NZ_JAINVZ010000005.1"/>
</dbReference>
<feature type="region of interest" description="Disordered" evidence="1">
    <location>
        <begin position="207"/>
        <end position="248"/>
    </location>
</feature>
<accession>A0ABS7QSF3</accession>
<dbReference type="PANTHER" id="PTHR45527">
    <property type="entry name" value="NONRIBOSOMAL PEPTIDE SYNTHETASE"/>
    <property type="match status" value="1"/>
</dbReference>